<proteinExistence type="predicted"/>
<accession>A0A7T9Y5E6</accession>
<dbReference type="AlphaFoldDB" id="A0A7T9Y5E6"/>
<evidence type="ECO:0000313" key="1">
    <source>
        <dbReference type="EMBL" id="QQU49206.1"/>
    </source>
</evidence>
<reference evidence="1 2" key="1">
    <citation type="submission" date="2021-01" db="EMBL/GenBank/DDBJ databases">
        <title>FDA dAtabase for Regulatory Grade micrObial Sequences (FDA-ARGOS): Supporting development and validation of Infectious Disease Dx tests.</title>
        <authorList>
            <person name="Blissenbach B."/>
            <person name="Krut O."/>
            <person name="Tallon L."/>
            <person name="Sadzewicz L."/>
            <person name="Zhao X."/>
            <person name="Boylan J."/>
            <person name="Ott S."/>
            <person name="Bowen H."/>
            <person name="Vavikolanu K."/>
            <person name="Mehta A."/>
            <person name="Aluvathingal J."/>
            <person name="Nadendla S."/>
            <person name="Yan Y."/>
            <person name="Sichtig H."/>
        </authorList>
    </citation>
    <scope>NUCLEOTIDE SEQUENCE [LARGE SCALE GENOMIC DNA]</scope>
    <source>
        <strain evidence="1 2">FDAARGOS_1082</strain>
    </source>
</reference>
<dbReference type="GeneID" id="51907344"/>
<sequence length="77" mass="8918">MQIPSPIRPNYPQVDSYRQRRKRGDVRLLQILLAVSRLGIDSPHLLGTHHHLVKAQIDYSQPTMIKHALAELFPKWA</sequence>
<protein>
    <submittedName>
        <fullName evidence="1">Uncharacterized protein</fullName>
    </submittedName>
</protein>
<dbReference type="EMBL" id="CP068146">
    <property type="protein sequence ID" value="QQU49206.1"/>
    <property type="molecule type" value="Genomic_DNA"/>
</dbReference>
<dbReference type="RefSeq" id="WP_005179359.1">
    <property type="nucleotide sequence ID" value="NZ_CGBC01000007.1"/>
</dbReference>
<gene>
    <name evidence="1" type="ORF">I6I39_16570</name>
</gene>
<organism evidence="1 2">
    <name type="scientific">Yersinia enterocolitica</name>
    <dbReference type="NCBI Taxonomy" id="630"/>
    <lineage>
        <taxon>Bacteria</taxon>
        <taxon>Pseudomonadati</taxon>
        <taxon>Pseudomonadota</taxon>
        <taxon>Gammaproteobacteria</taxon>
        <taxon>Enterobacterales</taxon>
        <taxon>Yersiniaceae</taxon>
        <taxon>Yersinia</taxon>
    </lineage>
</organism>
<name>A0A7T9Y5E6_YEREN</name>
<dbReference type="Proteomes" id="UP000595309">
    <property type="component" value="Chromosome"/>
</dbReference>
<evidence type="ECO:0000313" key="2">
    <source>
        <dbReference type="Proteomes" id="UP000595309"/>
    </source>
</evidence>